<dbReference type="Pfam" id="PF07859">
    <property type="entry name" value="Abhydrolase_3"/>
    <property type="match status" value="1"/>
</dbReference>
<reference evidence="3" key="1">
    <citation type="submission" date="2020-10" db="EMBL/GenBank/DDBJ databases">
        <authorList>
            <person name="Gilroy R."/>
        </authorList>
    </citation>
    <scope>NUCLEOTIDE SEQUENCE</scope>
    <source>
        <strain evidence="3">10532</strain>
    </source>
</reference>
<keyword evidence="1 3" id="KW-0378">Hydrolase</keyword>
<dbReference type="InterPro" id="IPR013094">
    <property type="entry name" value="AB_hydrolase_3"/>
</dbReference>
<evidence type="ECO:0000313" key="4">
    <source>
        <dbReference type="Proteomes" id="UP000823638"/>
    </source>
</evidence>
<feature type="domain" description="Alpha/beta hydrolase fold-3" evidence="2">
    <location>
        <begin position="74"/>
        <end position="276"/>
    </location>
</feature>
<dbReference type="InterPro" id="IPR050300">
    <property type="entry name" value="GDXG_lipolytic_enzyme"/>
</dbReference>
<dbReference type="SUPFAM" id="SSF53474">
    <property type="entry name" value="alpha/beta-Hydrolases"/>
    <property type="match status" value="1"/>
</dbReference>
<proteinExistence type="predicted"/>
<comment type="caution">
    <text evidence="3">The sequence shown here is derived from an EMBL/GenBank/DDBJ whole genome shotgun (WGS) entry which is preliminary data.</text>
</comment>
<dbReference type="EMBL" id="JADIMM010000016">
    <property type="protein sequence ID" value="MBO8456744.1"/>
    <property type="molecule type" value="Genomic_DNA"/>
</dbReference>
<reference evidence="3" key="2">
    <citation type="journal article" date="2021" name="PeerJ">
        <title>Extensive microbial diversity within the chicken gut microbiome revealed by metagenomics and culture.</title>
        <authorList>
            <person name="Gilroy R."/>
            <person name="Ravi A."/>
            <person name="Getino M."/>
            <person name="Pursley I."/>
            <person name="Horton D.L."/>
            <person name="Alikhan N.F."/>
            <person name="Baker D."/>
            <person name="Gharbi K."/>
            <person name="Hall N."/>
            <person name="Watson M."/>
            <person name="Adriaenssens E.M."/>
            <person name="Foster-Nyarko E."/>
            <person name="Jarju S."/>
            <person name="Secka A."/>
            <person name="Antonio M."/>
            <person name="Oren A."/>
            <person name="Chaudhuri R.R."/>
            <person name="La Ragione R."/>
            <person name="Hildebrand F."/>
            <person name="Pallen M.J."/>
        </authorList>
    </citation>
    <scope>NUCLEOTIDE SEQUENCE</scope>
    <source>
        <strain evidence="3">10532</strain>
    </source>
</reference>
<name>A0A9D9HN25_9SPIR</name>
<dbReference type="GO" id="GO:0016787">
    <property type="term" value="F:hydrolase activity"/>
    <property type="evidence" value="ECO:0007669"/>
    <property type="project" value="UniProtKB-KW"/>
</dbReference>
<evidence type="ECO:0000313" key="3">
    <source>
        <dbReference type="EMBL" id="MBO8456744.1"/>
    </source>
</evidence>
<dbReference type="Gene3D" id="3.40.50.1820">
    <property type="entry name" value="alpha/beta hydrolase"/>
    <property type="match status" value="1"/>
</dbReference>
<dbReference type="PANTHER" id="PTHR48081:SF8">
    <property type="entry name" value="ALPHA_BETA HYDROLASE FOLD-3 DOMAIN-CONTAINING PROTEIN-RELATED"/>
    <property type="match status" value="1"/>
</dbReference>
<evidence type="ECO:0000256" key="1">
    <source>
        <dbReference type="ARBA" id="ARBA00022801"/>
    </source>
</evidence>
<sequence length="305" mass="34708">MIEQEFKKARAAMKKLRFGPKVPVAKQREIYEDFFAVPRISCNIDFSREVIPSDNKNLSIDVLKPEFLFGAVSVLYIHDGAFTMGSPLGARNLCCSLANESGATIYIPEYRLAPEHPFPSAMEDIYNTYQYLYRQNKTRVSNIVIAGSGSGGALALSLTGKLREMKLPLPKALVLFSPWGDITCSSPEAKNYRKEDPFYNFEYVANNAHLYTYKSNFENPLVSPVFQDFSGFPPVFLQCGTREIFFPDFLQIYRKAEEAGVKVVFDKWEGMWHLFQSMDEYTSQARLAVIRAGEWIKSLSKSEDQ</sequence>
<dbReference type="Proteomes" id="UP000823638">
    <property type="component" value="Unassembled WGS sequence"/>
</dbReference>
<organism evidence="3 4">
    <name type="scientific">Candidatus Gallitreponema excrementavium</name>
    <dbReference type="NCBI Taxonomy" id="2840840"/>
    <lineage>
        <taxon>Bacteria</taxon>
        <taxon>Pseudomonadati</taxon>
        <taxon>Spirochaetota</taxon>
        <taxon>Spirochaetia</taxon>
        <taxon>Spirochaetales</taxon>
        <taxon>Candidatus Gallitreponema</taxon>
    </lineage>
</organism>
<evidence type="ECO:0000259" key="2">
    <source>
        <dbReference type="Pfam" id="PF07859"/>
    </source>
</evidence>
<dbReference type="AlphaFoldDB" id="A0A9D9HN25"/>
<protein>
    <submittedName>
        <fullName evidence="3">Alpha/beta hydrolase</fullName>
    </submittedName>
</protein>
<dbReference type="InterPro" id="IPR029058">
    <property type="entry name" value="AB_hydrolase_fold"/>
</dbReference>
<accession>A0A9D9HN25</accession>
<gene>
    <name evidence="3" type="ORF">IAA81_00760</name>
</gene>
<dbReference type="PANTHER" id="PTHR48081">
    <property type="entry name" value="AB HYDROLASE SUPERFAMILY PROTEIN C4A8.06C"/>
    <property type="match status" value="1"/>
</dbReference>